<dbReference type="EMBL" id="DYDO01000004">
    <property type="protein sequence ID" value="DBA26054.1"/>
    <property type="molecule type" value="Genomic_DNA"/>
</dbReference>
<protein>
    <submittedName>
        <fullName evidence="2">Uncharacterized protein</fullName>
    </submittedName>
</protein>
<evidence type="ECO:0000313" key="2">
    <source>
        <dbReference type="EMBL" id="DBA26054.1"/>
    </source>
</evidence>
<evidence type="ECO:0000256" key="1">
    <source>
        <dbReference type="SAM" id="MobiDB-lite"/>
    </source>
</evidence>
<accession>A0AAV3A4U3</accession>
<feature type="region of interest" description="Disordered" evidence="1">
    <location>
        <begin position="11"/>
        <end position="34"/>
    </location>
</feature>
<dbReference type="Proteomes" id="UP001181693">
    <property type="component" value="Unassembled WGS sequence"/>
</dbReference>
<feature type="compositionally biased region" description="Low complexity" evidence="1">
    <location>
        <begin position="15"/>
        <end position="32"/>
    </location>
</feature>
<comment type="caution">
    <text evidence="2">The sequence shown here is derived from an EMBL/GenBank/DDBJ whole genome shotgun (WGS) entry which is preliminary data.</text>
</comment>
<proteinExistence type="predicted"/>
<gene>
    <name evidence="2" type="ORF">GDO54_010357</name>
</gene>
<organism evidence="2 3">
    <name type="scientific">Pyxicephalus adspersus</name>
    <name type="common">African bullfrog</name>
    <dbReference type="NCBI Taxonomy" id="30357"/>
    <lineage>
        <taxon>Eukaryota</taxon>
        <taxon>Metazoa</taxon>
        <taxon>Chordata</taxon>
        <taxon>Craniata</taxon>
        <taxon>Vertebrata</taxon>
        <taxon>Euteleostomi</taxon>
        <taxon>Amphibia</taxon>
        <taxon>Batrachia</taxon>
        <taxon>Anura</taxon>
        <taxon>Neobatrachia</taxon>
        <taxon>Ranoidea</taxon>
        <taxon>Pyxicephalidae</taxon>
        <taxon>Pyxicephalinae</taxon>
        <taxon>Pyxicephalus</taxon>
    </lineage>
</organism>
<evidence type="ECO:0000313" key="3">
    <source>
        <dbReference type="Proteomes" id="UP001181693"/>
    </source>
</evidence>
<dbReference type="AlphaFoldDB" id="A0AAV3A4U3"/>
<reference evidence="2" key="1">
    <citation type="thesis" date="2020" institute="ProQuest LLC" country="789 East Eisenhower Parkway, Ann Arbor, MI, USA">
        <title>Comparative Genomics and Chromosome Evolution.</title>
        <authorList>
            <person name="Mudd A.B."/>
        </authorList>
    </citation>
    <scope>NUCLEOTIDE SEQUENCE</scope>
    <source>
        <strain evidence="2">1538</strain>
        <tissue evidence="2">Blood</tissue>
    </source>
</reference>
<name>A0AAV3A4U3_PYXAD</name>
<keyword evidence="3" id="KW-1185">Reference proteome</keyword>
<sequence length="98" mass="10082">MHGKVLGVALHVGGSSPRSPSVSPARSALPASHRAGIMTHVREGNPTNPLPEPGKLLADPVLVTMERDIARGGAVTGEGAALSLAAAHQYRSRRHPAV</sequence>